<evidence type="ECO:0000313" key="2">
    <source>
        <dbReference type="Proteomes" id="UP000008456"/>
    </source>
</evidence>
<dbReference type="Pfam" id="PF11184">
    <property type="entry name" value="DUF2969"/>
    <property type="match status" value="1"/>
</dbReference>
<dbReference type="RefSeq" id="WP_013773803.1">
    <property type="nucleotide sequence ID" value="NC_015516.1"/>
</dbReference>
<dbReference type="Proteomes" id="UP000008456">
    <property type="component" value="Chromosome"/>
</dbReference>
<reference key="2">
    <citation type="submission" date="2011-04" db="EMBL/GenBank/DDBJ databases">
        <title>Whole genome sequence of Melissococcus plutonius ATCC 35311.</title>
        <authorList>
            <person name="Okumura K."/>
            <person name="Arai R."/>
            <person name="Osaki M."/>
            <person name="Okura M."/>
            <person name="Kirikae T."/>
            <person name="Takamatsu D."/>
            <person name="Akiyama T."/>
        </authorList>
    </citation>
    <scope>NUCLEOTIDE SEQUENCE</scope>
    <source>
        <strain>ATCC 35311</strain>
    </source>
</reference>
<accession>F3YA37</accession>
<dbReference type="KEGG" id="mps:MPTP_0903"/>
<evidence type="ECO:0000313" key="1">
    <source>
        <dbReference type="EMBL" id="BAK21365.1"/>
    </source>
</evidence>
<dbReference type="STRING" id="940190.MPTP_0903"/>
<protein>
    <submittedName>
        <fullName evidence="1">Uncharacterized protein</fullName>
    </submittedName>
</protein>
<dbReference type="AlphaFoldDB" id="F3YA37"/>
<dbReference type="HOGENOM" id="CLU_194417_0_0_9"/>
<organism evidence="1 2">
    <name type="scientific">Melissococcus plutonius (strain ATCC 35311 / DSM 29964 / CIP 104052 / LMG 20360 / NCIMB 702443)</name>
    <dbReference type="NCBI Taxonomy" id="940190"/>
    <lineage>
        <taxon>Bacteria</taxon>
        <taxon>Bacillati</taxon>
        <taxon>Bacillota</taxon>
        <taxon>Bacilli</taxon>
        <taxon>Lactobacillales</taxon>
        <taxon>Enterococcaceae</taxon>
        <taxon>Melissococcus</taxon>
    </lineage>
</organism>
<sequence>MNLSIHAIIIFRREEYVKKNKDIEIRIEEGKIIRNNQQYPVNKLFIGKKEIGQTVQLTPNKIAVELDGKQELMTKTINEAFEYIIRQWNLNN</sequence>
<dbReference type="EMBL" id="AP012200">
    <property type="protein sequence ID" value="BAK21365.1"/>
    <property type="molecule type" value="Genomic_DNA"/>
</dbReference>
<gene>
    <name evidence="1" type="ordered locus">MPTP_0903</name>
</gene>
<name>F3YA37_MELPT</name>
<dbReference type="InterPro" id="IPR021351">
    <property type="entry name" value="DUF2969"/>
</dbReference>
<keyword evidence="2" id="KW-1185">Reference proteome</keyword>
<proteinExistence type="predicted"/>
<reference evidence="1 2" key="1">
    <citation type="journal article" date="2011" name="J. Bacteriol.">
        <title>Complete genome sequence of Melissococcus plutonius ATCC 35311.</title>
        <authorList>
            <person name="Okumura K."/>
            <person name="Arai R."/>
            <person name="Okura M."/>
            <person name="Kirikae T."/>
            <person name="Takamatsu D."/>
            <person name="Osaki M."/>
            <person name="Miyoshi-Akiyama T."/>
        </authorList>
    </citation>
    <scope>NUCLEOTIDE SEQUENCE [LARGE SCALE GENOMIC DNA]</scope>
    <source>
        <strain evidence="2">ATCC 35311 / CIP 104052 / LMG 20360 / NCIMB 702443</strain>
    </source>
</reference>